<dbReference type="GO" id="GO:0033553">
    <property type="term" value="C:rDNA heterochromatin"/>
    <property type="evidence" value="ECO:0007669"/>
    <property type="project" value="EnsemblFungi"/>
</dbReference>
<dbReference type="GO" id="GO:0032040">
    <property type="term" value="C:small-subunit processome"/>
    <property type="evidence" value="ECO:0007669"/>
    <property type="project" value="EnsemblFungi"/>
</dbReference>
<accession>I2H1J1</accession>
<proteinExistence type="predicted"/>
<evidence type="ECO:0000313" key="3">
    <source>
        <dbReference type="EMBL" id="CCH60243.1"/>
    </source>
</evidence>
<feature type="domain" description="Utp8 beta-propeller" evidence="1">
    <location>
        <begin position="1"/>
        <end position="409"/>
    </location>
</feature>
<name>I2H1J1_HENB6</name>
<dbReference type="GO" id="GO:0045943">
    <property type="term" value="P:positive regulation of transcription by RNA polymerase I"/>
    <property type="evidence" value="ECO:0007669"/>
    <property type="project" value="EnsemblFungi"/>
</dbReference>
<organism evidence="3 4">
    <name type="scientific">Henningerozyma blattae (strain ATCC 34711 / CBS 6284 / DSM 70876 / NBRC 10599 / NRRL Y-10934 / UCD 77-7)</name>
    <name type="common">Yeast</name>
    <name type="synonym">Tetrapisispora blattae</name>
    <dbReference type="NCBI Taxonomy" id="1071380"/>
    <lineage>
        <taxon>Eukaryota</taxon>
        <taxon>Fungi</taxon>
        <taxon>Dikarya</taxon>
        <taxon>Ascomycota</taxon>
        <taxon>Saccharomycotina</taxon>
        <taxon>Saccharomycetes</taxon>
        <taxon>Saccharomycetales</taxon>
        <taxon>Saccharomycetaceae</taxon>
        <taxon>Henningerozyma</taxon>
    </lineage>
</organism>
<evidence type="ECO:0000259" key="1">
    <source>
        <dbReference type="Pfam" id="PF10395"/>
    </source>
</evidence>
<gene>
    <name evidence="3" type="primary">TBLA0C04460</name>
    <name evidence="3" type="ORF">TBLA_0C04460</name>
</gene>
<dbReference type="HOGENOM" id="CLU_024075_0_0_1"/>
<dbReference type="GO" id="GO:0006409">
    <property type="term" value="P:tRNA export from nucleus"/>
    <property type="evidence" value="ECO:0007669"/>
    <property type="project" value="EnsemblFungi"/>
</dbReference>
<evidence type="ECO:0008006" key="5">
    <source>
        <dbReference type="Google" id="ProtNLM"/>
    </source>
</evidence>
<dbReference type="RefSeq" id="XP_004179762.1">
    <property type="nucleotide sequence ID" value="XM_004179714.1"/>
</dbReference>
<dbReference type="GO" id="GO:0034511">
    <property type="term" value="F:U3 snoRNA binding"/>
    <property type="evidence" value="ECO:0007669"/>
    <property type="project" value="EnsemblFungi"/>
</dbReference>
<keyword evidence="4" id="KW-1185">Reference proteome</keyword>
<dbReference type="KEGG" id="tbl:TBLA_0C04460"/>
<dbReference type="GO" id="GO:0000462">
    <property type="term" value="P:maturation of SSU-rRNA from tricistronic rRNA transcript (SSU-rRNA, 5.8S rRNA, LSU-rRNA)"/>
    <property type="evidence" value="ECO:0007669"/>
    <property type="project" value="EnsemblFungi"/>
</dbReference>
<dbReference type="FunCoup" id="I2H1J1">
    <property type="interactions" value="354"/>
</dbReference>
<dbReference type="STRING" id="1071380.I2H1J1"/>
<dbReference type="InterPro" id="IPR018843">
    <property type="entry name" value="Utp8_b-prop"/>
</dbReference>
<dbReference type="InParanoid" id="I2H1J1"/>
<feature type="domain" description="Utp8 C-terminal" evidence="2">
    <location>
        <begin position="420"/>
        <end position="680"/>
    </location>
</feature>
<dbReference type="GeneID" id="14495223"/>
<dbReference type="Pfam" id="PF22542">
    <property type="entry name" value="Utp8_C"/>
    <property type="match status" value="1"/>
</dbReference>
<dbReference type="GO" id="GO:0000049">
    <property type="term" value="F:tRNA binding"/>
    <property type="evidence" value="ECO:0007669"/>
    <property type="project" value="EnsemblFungi"/>
</dbReference>
<dbReference type="EMBL" id="HE806318">
    <property type="protein sequence ID" value="CCH60243.1"/>
    <property type="molecule type" value="Genomic_DNA"/>
</dbReference>
<dbReference type="eggNOG" id="ENOG502QQ4S">
    <property type="taxonomic scope" value="Eukaryota"/>
</dbReference>
<sequence>MPSLSQPFRLAVLPKIASLSNYSLQTDYLQVAPDTFTYDTNKVTLGISGSGISQYIINPTPKLLFNIAIPSTNNVTASNISHYIEEVENANSTVTTDKSDLVDKDNMESTEEVSVAENTDVTKRSVELWAYGLVANKSNTLNISVKTTGLDEFSTTPGEIIRKKTIKVDSKVVNIKIFKEFKTIVVVLKNGLVKLFDFDLNLKSSLDIAYNDVQFVQHFTESKQNFLLILSNIDEEKSSVCFKLYQLRLDSDSNQVSELSFSILQDFDLSKSKLSYQFGKLYRLTGSELFVYSLPQCQLLQNISLAEIFPNTIDVSSIKPVANNRLVLAINNVVYLIDTLHRSILAEREFTHVKTFQLLQSATIGDSNITQRTIAIGVSTKSGPTSASALELINIEVGSGTLKDSLGKGVSKKLSEGSHSDLKPLFDENDEKSLIGTPVHDISNVKSFNFNKILADLKSSDTISDFDKTFFESLEIKENHYTENDRFISDQDFIANTIDLIFKKFDTEFPKAFTFLLTHPLFPIKLTVGLLDKLKDHPRLFKQAIVTCPNLPLSELLFQLFTVKNGELTLDISLRVLQDYSRNDVKQEIKKLDNVDIENFIEFIITPTTEEIQTNTPQLFQLLSLVLDSIGLFALKGPLLERLSNYINEQVTIAERSSELWHLLDTSTTPRPFKNAYLKSVIGNKETLSVYSVDYLDI</sequence>
<dbReference type="InterPro" id="IPR053881">
    <property type="entry name" value="Utp8_C"/>
</dbReference>
<reference evidence="3 4" key="1">
    <citation type="journal article" date="2011" name="Proc. Natl. Acad. Sci. U.S.A.">
        <title>Evolutionary erosion of yeast sex chromosomes by mating-type switching accidents.</title>
        <authorList>
            <person name="Gordon J.L."/>
            <person name="Armisen D."/>
            <person name="Proux-Wera E."/>
            <person name="Oheigeartaigh S.S."/>
            <person name="Byrne K.P."/>
            <person name="Wolfe K.H."/>
        </authorList>
    </citation>
    <scope>NUCLEOTIDE SEQUENCE [LARGE SCALE GENOMIC DNA]</scope>
    <source>
        <strain evidence="4">ATCC 34711 / CBS 6284 / DSM 70876 / NBRC 10599 / NRRL Y-10934 / UCD 77-7</strain>
    </source>
</reference>
<dbReference type="GO" id="GO:0034455">
    <property type="term" value="C:t-UTP complex"/>
    <property type="evidence" value="ECO:0007669"/>
    <property type="project" value="EnsemblFungi"/>
</dbReference>
<dbReference type="OMA" id="IVTCPNL"/>
<dbReference type="OrthoDB" id="4055624at2759"/>
<dbReference type="Proteomes" id="UP000002866">
    <property type="component" value="Chromosome 3"/>
</dbReference>
<evidence type="ECO:0000259" key="2">
    <source>
        <dbReference type="Pfam" id="PF22542"/>
    </source>
</evidence>
<protein>
    <recommendedName>
        <fullName evidence="5">U3 small nucleolar RNA-associated protein 8</fullName>
    </recommendedName>
</protein>
<evidence type="ECO:0000313" key="4">
    <source>
        <dbReference type="Proteomes" id="UP000002866"/>
    </source>
</evidence>
<dbReference type="Pfam" id="PF10395">
    <property type="entry name" value="Utp8_b_propeller"/>
    <property type="match status" value="1"/>
</dbReference>
<dbReference type="AlphaFoldDB" id="I2H1J1"/>